<dbReference type="PANTHER" id="PTHR47649">
    <property type="entry name" value="RIBONUCLEASE D"/>
    <property type="match status" value="1"/>
</dbReference>
<dbReference type="SUPFAM" id="SSF53098">
    <property type="entry name" value="Ribonuclease H-like"/>
    <property type="match status" value="1"/>
</dbReference>
<accession>A0A1M6LBC2</accession>
<dbReference type="EMBL" id="FQYR01000004">
    <property type="protein sequence ID" value="SHJ68501.1"/>
    <property type="molecule type" value="Genomic_DNA"/>
</dbReference>
<evidence type="ECO:0000313" key="3">
    <source>
        <dbReference type="Proteomes" id="UP000184510"/>
    </source>
</evidence>
<dbReference type="GO" id="GO:0000166">
    <property type="term" value="F:nucleotide binding"/>
    <property type="evidence" value="ECO:0007669"/>
    <property type="project" value="InterPro"/>
</dbReference>
<sequence length="349" mass="40252">MIQTSQELAEYLDNCQGDFRGLDTEADSLHRYHEKLCLLQFTDGENHALIDPLAIEDLSPLTKFLETASIWMHGADYDIVMMRRDLGVVPPVIWDTQIAARLLGVRQFGYANLVQHYLDIELSKASQKADWSQRPLTEKMEQYAINDVRYLKPMAEIMIASLKEKGRYEWFVESCDNAREKVLERPQSKEDPWRISGSGKMNPKGLAYLRALWYWRDTEAAEWDRPSFMVCGNKQLIAWVNQVLKGQTPELPKHFRSQRRKNFFKAITEVQELPDNKLPQRKKAGPKRIKDDGFDDRVNVLMEKRDAVAAELDIDSSLIIARAVIESLAANEVGPEEVLMKWQVELLGL</sequence>
<dbReference type="InterPro" id="IPR002562">
    <property type="entry name" value="3'-5'_exonuclease_dom"/>
</dbReference>
<dbReference type="RefSeq" id="WP_143183946.1">
    <property type="nucleotide sequence ID" value="NZ_FQYR01000004.1"/>
</dbReference>
<evidence type="ECO:0000259" key="1">
    <source>
        <dbReference type="SMART" id="SM00474"/>
    </source>
</evidence>
<dbReference type="Gene3D" id="1.10.150.80">
    <property type="entry name" value="HRDC domain"/>
    <property type="match status" value="1"/>
</dbReference>
<dbReference type="GO" id="GO:0008408">
    <property type="term" value="F:3'-5' exonuclease activity"/>
    <property type="evidence" value="ECO:0007669"/>
    <property type="project" value="InterPro"/>
</dbReference>
<dbReference type="GO" id="GO:0003676">
    <property type="term" value="F:nucleic acid binding"/>
    <property type="evidence" value="ECO:0007669"/>
    <property type="project" value="InterPro"/>
</dbReference>
<dbReference type="PANTHER" id="PTHR47649:SF1">
    <property type="entry name" value="RIBONUCLEASE D"/>
    <property type="match status" value="1"/>
</dbReference>
<evidence type="ECO:0000313" key="2">
    <source>
        <dbReference type="EMBL" id="SHJ68501.1"/>
    </source>
</evidence>
<dbReference type="InterPro" id="IPR044876">
    <property type="entry name" value="HRDC_dom_sf"/>
</dbReference>
<dbReference type="FunCoup" id="A0A1M6LBC2">
    <property type="interactions" value="13"/>
</dbReference>
<dbReference type="SUPFAM" id="SSF47819">
    <property type="entry name" value="HRDC-like"/>
    <property type="match status" value="1"/>
</dbReference>
<dbReference type="Gene3D" id="3.30.420.10">
    <property type="entry name" value="Ribonuclease H-like superfamily/Ribonuclease H"/>
    <property type="match status" value="1"/>
</dbReference>
<dbReference type="Proteomes" id="UP000184510">
    <property type="component" value="Unassembled WGS sequence"/>
</dbReference>
<dbReference type="InterPro" id="IPR036397">
    <property type="entry name" value="RNaseH_sf"/>
</dbReference>
<reference evidence="2 3" key="1">
    <citation type="submission" date="2016-11" db="EMBL/GenBank/DDBJ databases">
        <authorList>
            <person name="Jaros S."/>
            <person name="Januszkiewicz K."/>
            <person name="Wedrychowicz H."/>
        </authorList>
    </citation>
    <scope>NUCLEOTIDE SEQUENCE [LARGE SCALE GENOMIC DNA]</scope>
    <source>
        <strain evidence="2 3">DSM 18772</strain>
    </source>
</reference>
<organism evidence="2 3">
    <name type="scientific">Rubritalea squalenifaciens DSM 18772</name>
    <dbReference type="NCBI Taxonomy" id="1123071"/>
    <lineage>
        <taxon>Bacteria</taxon>
        <taxon>Pseudomonadati</taxon>
        <taxon>Verrucomicrobiota</taxon>
        <taxon>Verrucomicrobiia</taxon>
        <taxon>Verrucomicrobiales</taxon>
        <taxon>Rubritaleaceae</taxon>
        <taxon>Rubritalea</taxon>
    </lineage>
</organism>
<proteinExistence type="predicted"/>
<name>A0A1M6LBC2_9BACT</name>
<feature type="domain" description="3'-5' exonuclease" evidence="1">
    <location>
        <begin position="1"/>
        <end position="163"/>
    </location>
</feature>
<dbReference type="STRING" id="1123071.SAMN02745181_2348"/>
<dbReference type="CDD" id="cd06142">
    <property type="entry name" value="RNaseD_exo"/>
    <property type="match status" value="1"/>
</dbReference>
<dbReference type="InterPro" id="IPR051086">
    <property type="entry name" value="RNase_D-like"/>
</dbReference>
<dbReference type="InterPro" id="IPR010997">
    <property type="entry name" value="HRDC-like_sf"/>
</dbReference>
<dbReference type="SMART" id="SM00474">
    <property type="entry name" value="35EXOc"/>
    <property type="match status" value="1"/>
</dbReference>
<dbReference type="Pfam" id="PF01612">
    <property type="entry name" value="DNA_pol_A_exo1"/>
    <property type="match status" value="1"/>
</dbReference>
<keyword evidence="3" id="KW-1185">Reference proteome</keyword>
<gene>
    <name evidence="2" type="ORF">SAMN02745181_2348</name>
</gene>
<dbReference type="InParanoid" id="A0A1M6LBC2"/>
<dbReference type="OrthoDB" id="144122at2"/>
<dbReference type="AlphaFoldDB" id="A0A1M6LBC2"/>
<dbReference type="InterPro" id="IPR012337">
    <property type="entry name" value="RNaseH-like_sf"/>
</dbReference>
<dbReference type="GO" id="GO:0006139">
    <property type="term" value="P:nucleobase-containing compound metabolic process"/>
    <property type="evidence" value="ECO:0007669"/>
    <property type="project" value="InterPro"/>
</dbReference>
<protein>
    <submittedName>
        <fullName evidence="2">Ribonuclease D</fullName>
    </submittedName>
</protein>